<keyword evidence="3" id="KW-1185">Reference proteome</keyword>
<comment type="caution">
    <text evidence="2">The sequence shown here is derived from an EMBL/GenBank/DDBJ whole genome shotgun (WGS) entry which is preliminary data.</text>
</comment>
<gene>
    <name evidence="2" type="ORF">DLK05_10105</name>
</gene>
<proteinExistence type="predicted"/>
<name>A0A434AUH5_9BACT</name>
<reference evidence="2 3" key="1">
    <citation type="submission" date="2018-11" db="EMBL/GenBank/DDBJ databases">
        <title>Parancylomarina longa gen. nov., sp. nov., isolated from sediments of southern Okinawa.</title>
        <authorList>
            <person name="Fu T."/>
        </authorList>
    </citation>
    <scope>NUCLEOTIDE SEQUENCE [LARGE SCALE GENOMIC DNA]</scope>
    <source>
        <strain evidence="2 3">T3-2 S1-C</strain>
    </source>
</reference>
<dbReference type="EMBL" id="RJJX01000012">
    <property type="protein sequence ID" value="RUT77994.1"/>
    <property type="molecule type" value="Genomic_DNA"/>
</dbReference>
<sequence length="1164" mass="137208">MSRQYHSLTTHYNVYFNGKESLKKGEKKIENGIQENYTLLLPVFEYQNETARALSFSEMDRTIEKAAKAIKIHSITRKPKRKKNNQSEKYKNFRKKKEYNNWIDDCYLLIGKAQFYKGKYHIAEKAFQFILKEYPESELIPEAKLWLAKSLIDRGEFISGKEILDRLENNTNLPKDFFYDISALRANIYIQQKEYANAIPALEKSIPFAKNKHQKARFYYLLAQLYQKTDNPSEASREFQKLIDLNPSYEMTFNAKISRALSYTGEENGEQIRKDLKKMLRDEKNTEYKDQIYYALAEMDVKDEDVESALKNYWESTKVSLFNENQKAISFLKLGDYYFENQNYPKSQLCYDSSMTYLGKDYPNYTKISSRVGNLTDLVNNLNLVEREDSLQRVANMSNKDREQLITSMINKINDEEREQKAKAAEAISDRNFYSQNNMLGNSNKSTSNQGNWYFYNPTNIGLGKADFQRKWGRRKLEDNWRRKNKSTFTVEDVETALEEDDSNKKSRLSLKKDPKSREYYMIDLPMTKAAMLQSDERIIKGLYQAALVYEEKLKDHKKALETLEDLLHRFPHNQYLLSVYYHCYSLNKNLGNTSAANQYKSKILTEFKNSDYAKALSDPNYYNKIDAENKRANDLYVTAYEDFQNFYYFRVIKSCNEGLLRYPESDLRSKFLFLRALCIGRTQDVKPFKQSLLQVNKSNPGPEIKQTVTTILASLEKGAIPLQYTMLDMEQARQNRLLHNWRLEENQAAVELDKKTSNKKAKAKPLYQIKSNEEHYFILMFNKSEGDANRSLFNISRYNSDAYSKRTFKVDRLSLNKDQIMILVKGLKGKDDALNYFNGIITNKKAFRGLEDVDYRNFIISISNFNIFKNNQNVKQYLDFYTKNYFNVERKANKTTVKKKGKLVSVNTNLDSITYTINFTDNHKFVLLVPVHKMNISKLRNDIYNHDKDYSVLKEQYDADLNMIVVNNIGTKSEAMKYFQNLVQDNTVYTQLQNIEYRNFIISEENFKKFYINKTLFPYLKFFKENYLNADIQAPVHKEKNLVQDGLYSYNEDAPHYFALVYTKENVNKKQLLSGIKRYNIRSLKVEVRNLDDNREILLVTNMRNKKQAMMYFRAIVTNRELFAPVEKVGYRNFVISANNLDIFMKNGDPAVYLQFFKKYYLK</sequence>
<keyword evidence="1" id="KW-0802">TPR repeat</keyword>
<dbReference type="RefSeq" id="WP_127343859.1">
    <property type="nucleotide sequence ID" value="NZ_RJJX01000012.1"/>
</dbReference>
<protein>
    <recommendedName>
        <fullName evidence="4">Tetratricopeptide repeat protein</fullName>
    </recommendedName>
</protein>
<organism evidence="2 3">
    <name type="scientific">Ancylomarina longa</name>
    <dbReference type="NCBI Taxonomy" id="2487017"/>
    <lineage>
        <taxon>Bacteria</taxon>
        <taxon>Pseudomonadati</taxon>
        <taxon>Bacteroidota</taxon>
        <taxon>Bacteroidia</taxon>
        <taxon>Marinilabiliales</taxon>
        <taxon>Marinifilaceae</taxon>
        <taxon>Ancylomarina</taxon>
    </lineage>
</organism>
<dbReference type="Pfam" id="PF13174">
    <property type="entry name" value="TPR_6"/>
    <property type="match status" value="1"/>
</dbReference>
<dbReference type="Gene3D" id="1.25.40.10">
    <property type="entry name" value="Tetratricopeptide repeat domain"/>
    <property type="match status" value="3"/>
</dbReference>
<dbReference type="Pfam" id="PF13432">
    <property type="entry name" value="TPR_16"/>
    <property type="match status" value="1"/>
</dbReference>
<dbReference type="OrthoDB" id="1522549at2"/>
<evidence type="ECO:0008006" key="4">
    <source>
        <dbReference type="Google" id="ProtNLM"/>
    </source>
</evidence>
<dbReference type="SUPFAM" id="SSF48452">
    <property type="entry name" value="TPR-like"/>
    <property type="match status" value="1"/>
</dbReference>
<dbReference type="PROSITE" id="PS50005">
    <property type="entry name" value="TPR"/>
    <property type="match status" value="1"/>
</dbReference>
<evidence type="ECO:0000256" key="1">
    <source>
        <dbReference type="PROSITE-ProRule" id="PRU00339"/>
    </source>
</evidence>
<dbReference type="Pfam" id="PF13181">
    <property type="entry name" value="TPR_8"/>
    <property type="match status" value="2"/>
</dbReference>
<dbReference type="SMART" id="SM00028">
    <property type="entry name" value="TPR"/>
    <property type="match status" value="5"/>
</dbReference>
<dbReference type="InterPro" id="IPR011990">
    <property type="entry name" value="TPR-like_helical_dom_sf"/>
</dbReference>
<dbReference type="AlphaFoldDB" id="A0A434AUH5"/>
<accession>A0A434AUH5</accession>
<dbReference type="InterPro" id="IPR019734">
    <property type="entry name" value="TPR_rpt"/>
</dbReference>
<feature type="repeat" description="TPR" evidence="1">
    <location>
        <begin position="216"/>
        <end position="249"/>
    </location>
</feature>
<evidence type="ECO:0000313" key="3">
    <source>
        <dbReference type="Proteomes" id="UP000282985"/>
    </source>
</evidence>
<dbReference type="Proteomes" id="UP000282985">
    <property type="component" value="Unassembled WGS sequence"/>
</dbReference>
<evidence type="ECO:0000313" key="2">
    <source>
        <dbReference type="EMBL" id="RUT77994.1"/>
    </source>
</evidence>